<reference evidence="2 3" key="1">
    <citation type="journal article" date="2015" name="Fungal Genet. Biol.">
        <title>Evolution of novel wood decay mechanisms in Agaricales revealed by the genome sequences of Fistulina hepatica and Cylindrobasidium torrendii.</title>
        <authorList>
            <person name="Floudas D."/>
            <person name="Held B.W."/>
            <person name="Riley R."/>
            <person name="Nagy L.G."/>
            <person name="Koehler G."/>
            <person name="Ransdell A.S."/>
            <person name="Younus H."/>
            <person name="Chow J."/>
            <person name="Chiniquy J."/>
            <person name="Lipzen A."/>
            <person name="Tritt A."/>
            <person name="Sun H."/>
            <person name="Haridas S."/>
            <person name="LaButti K."/>
            <person name="Ohm R.A."/>
            <person name="Kues U."/>
            <person name="Blanchette R.A."/>
            <person name="Grigoriev I.V."/>
            <person name="Minto R.E."/>
            <person name="Hibbett D.S."/>
        </authorList>
    </citation>
    <scope>NUCLEOTIDE SEQUENCE [LARGE SCALE GENOMIC DNA]</scope>
    <source>
        <strain evidence="2 3">ATCC 64428</strain>
    </source>
</reference>
<dbReference type="Proteomes" id="UP000054144">
    <property type="component" value="Unassembled WGS sequence"/>
</dbReference>
<keyword evidence="1" id="KW-0732">Signal</keyword>
<keyword evidence="3" id="KW-1185">Reference proteome</keyword>
<dbReference type="AlphaFoldDB" id="A0A0D7AP67"/>
<dbReference type="EMBL" id="KN881618">
    <property type="protein sequence ID" value="KIY53357.1"/>
    <property type="molecule type" value="Genomic_DNA"/>
</dbReference>
<evidence type="ECO:0000256" key="1">
    <source>
        <dbReference type="SAM" id="SignalP"/>
    </source>
</evidence>
<evidence type="ECO:0000313" key="3">
    <source>
        <dbReference type="Proteomes" id="UP000054144"/>
    </source>
</evidence>
<feature type="chain" id="PRO_5002316348" evidence="1">
    <location>
        <begin position="21"/>
        <end position="547"/>
    </location>
</feature>
<evidence type="ECO:0000313" key="2">
    <source>
        <dbReference type="EMBL" id="KIY53357.1"/>
    </source>
</evidence>
<proteinExistence type="predicted"/>
<gene>
    <name evidence="2" type="ORF">FISHEDRAFT_55225</name>
</gene>
<organism evidence="2 3">
    <name type="scientific">Fistulina hepatica ATCC 64428</name>
    <dbReference type="NCBI Taxonomy" id="1128425"/>
    <lineage>
        <taxon>Eukaryota</taxon>
        <taxon>Fungi</taxon>
        <taxon>Dikarya</taxon>
        <taxon>Basidiomycota</taxon>
        <taxon>Agaricomycotina</taxon>
        <taxon>Agaricomycetes</taxon>
        <taxon>Agaricomycetidae</taxon>
        <taxon>Agaricales</taxon>
        <taxon>Fistulinaceae</taxon>
        <taxon>Fistulina</taxon>
    </lineage>
</organism>
<accession>A0A0D7AP67</accession>
<sequence length="547" mass="59926">MQCALFSGACVTMLQSLVFAEGSMQHACPTRIEQRCFEFYNREDINNSRRDVVMEGDESSTQMIFLLQKPRFRGICTIGAREENIRNSEITGKGRSHPWQRTIVATSCSAAAFVARSVDVKTDSTSRYLLPKEATSAGSDWTITGPLFRAFSAEIDIVASQMSVNSSDRGLEGTPPLAASLSMRLLSMPALDLRALTGHRVRAANSREGSQTDGFAAQHRKPPFSTLAMTSRPEGWPHPKAISATIINISMSFRGTRVLSADACNDIDMRTITVDTSVSTSPSFMGAREAHKMADQVLDNLCSKGRYDVRIAATLGRHRRATLNTRCRMASGDRPWERAGTLTQGAWPHACAGLPMKWSRGTVSLRANGEHTMTGDSAVGGPLQDVTRKVGECATVADTAGGKRAPGLSEDLINRVVQSSVVRDKPPNSDCQLPGPRTMVDFSEDDQHAVWRVLGSEPSIHDADSKKAANWVFYKKLLVLNFQKHGARLVTGKKPLQKGRKERKIFNRRRAESGFICEGNSFMSPGEKTQIDRRDGRERVVMGSGGS</sequence>
<protein>
    <submittedName>
        <fullName evidence="2">Uncharacterized protein</fullName>
    </submittedName>
</protein>
<feature type="signal peptide" evidence="1">
    <location>
        <begin position="1"/>
        <end position="20"/>
    </location>
</feature>
<name>A0A0D7AP67_9AGAR</name>